<keyword evidence="2" id="KW-1185">Reference proteome</keyword>
<gene>
    <name evidence="1" type="ORF">PanWU01x14_361570</name>
</gene>
<evidence type="ECO:0000313" key="1">
    <source>
        <dbReference type="EMBL" id="PON32407.1"/>
    </source>
</evidence>
<dbReference type="AlphaFoldDB" id="A0A2P5A7A0"/>
<evidence type="ECO:0000313" key="2">
    <source>
        <dbReference type="Proteomes" id="UP000237105"/>
    </source>
</evidence>
<name>A0A2P5A7A0_PARAD</name>
<comment type="caution">
    <text evidence="1">The sequence shown here is derived from an EMBL/GenBank/DDBJ whole genome shotgun (WGS) entry which is preliminary data.</text>
</comment>
<protein>
    <submittedName>
        <fullName evidence="1">Uncharacterized protein</fullName>
    </submittedName>
</protein>
<dbReference type="Proteomes" id="UP000237105">
    <property type="component" value="Unassembled WGS sequence"/>
</dbReference>
<accession>A0A2P5A7A0</accession>
<organism evidence="1 2">
    <name type="scientific">Parasponia andersonii</name>
    <name type="common">Sponia andersonii</name>
    <dbReference type="NCBI Taxonomy" id="3476"/>
    <lineage>
        <taxon>Eukaryota</taxon>
        <taxon>Viridiplantae</taxon>
        <taxon>Streptophyta</taxon>
        <taxon>Embryophyta</taxon>
        <taxon>Tracheophyta</taxon>
        <taxon>Spermatophyta</taxon>
        <taxon>Magnoliopsida</taxon>
        <taxon>eudicotyledons</taxon>
        <taxon>Gunneridae</taxon>
        <taxon>Pentapetalae</taxon>
        <taxon>rosids</taxon>
        <taxon>fabids</taxon>
        <taxon>Rosales</taxon>
        <taxon>Cannabaceae</taxon>
        <taxon>Parasponia</taxon>
    </lineage>
</organism>
<reference evidence="2" key="1">
    <citation type="submission" date="2016-06" db="EMBL/GenBank/DDBJ databases">
        <title>Parallel loss of symbiosis genes in relatives of nitrogen-fixing non-legume Parasponia.</title>
        <authorList>
            <person name="Van Velzen R."/>
            <person name="Holmer R."/>
            <person name="Bu F."/>
            <person name="Rutten L."/>
            <person name="Van Zeijl A."/>
            <person name="Liu W."/>
            <person name="Santuari L."/>
            <person name="Cao Q."/>
            <person name="Sharma T."/>
            <person name="Shen D."/>
            <person name="Roswanjaya Y."/>
            <person name="Wardhani T."/>
            <person name="Kalhor M.S."/>
            <person name="Jansen J."/>
            <person name="Van den Hoogen J."/>
            <person name="Gungor B."/>
            <person name="Hartog M."/>
            <person name="Hontelez J."/>
            <person name="Verver J."/>
            <person name="Yang W.-C."/>
            <person name="Schijlen E."/>
            <person name="Repin R."/>
            <person name="Schilthuizen M."/>
            <person name="Schranz E."/>
            <person name="Heidstra R."/>
            <person name="Miyata K."/>
            <person name="Fedorova E."/>
            <person name="Kohlen W."/>
            <person name="Bisseling T."/>
            <person name="Smit S."/>
            <person name="Geurts R."/>
        </authorList>
    </citation>
    <scope>NUCLEOTIDE SEQUENCE [LARGE SCALE GENOMIC DNA]</scope>
    <source>
        <strain evidence="2">cv. WU1-14</strain>
    </source>
</reference>
<proteinExistence type="predicted"/>
<dbReference type="EMBL" id="JXTB01000820">
    <property type="protein sequence ID" value="PON32407.1"/>
    <property type="molecule type" value="Genomic_DNA"/>
</dbReference>
<sequence length="66" mass="7180">MAGPNSSKNSIHSLDSLGKLSSSKIVENFDMNIIYSKKDGAMVDMALFSQNDVNDSFHECLMIPVG</sequence>